<evidence type="ECO:0000313" key="9">
    <source>
        <dbReference type="EMBL" id="RZO26635.1"/>
    </source>
</evidence>
<dbReference type="InterPro" id="IPR036787">
    <property type="entry name" value="T_IF-3_N_sf"/>
</dbReference>
<dbReference type="InterPro" id="IPR019814">
    <property type="entry name" value="Translation_initiation_fac_3_N"/>
</dbReference>
<evidence type="ECO:0000313" key="10">
    <source>
        <dbReference type="Proteomes" id="UP000315825"/>
    </source>
</evidence>
<evidence type="ECO:0000256" key="2">
    <source>
        <dbReference type="ARBA" id="ARBA00022540"/>
    </source>
</evidence>
<organism evidence="9 10">
    <name type="scientific">SAR86 cluster bacterium</name>
    <dbReference type="NCBI Taxonomy" id="2030880"/>
    <lineage>
        <taxon>Bacteria</taxon>
        <taxon>Pseudomonadati</taxon>
        <taxon>Pseudomonadota</taxon>
        <taxon>Gammaproteobacteria</taxon>
        <taxon>SAR86 cluster</taxon>
    </lineage>
</organism>
<evidence type="ECO:0000256" key="3">
    <source>
        <dbReference type="ARBA" id="ARBA00022917"/>
    </source>
</evidence>
<comment type="similarity">
    <text evidence="1 4 6">Belongs to the IF-3 family.</text>
</comment>
<dbReference type="GO" id="GO:0043022">
    <property type="term" value="F:ribosome binding"/>
    <property type="evidence" value="ECO:0007669"/>
    <property type="project" value="TreeGrafter"/>
</dbReference>
<name>A0A520MZJ3_9GAMM</name>
<evidence type="ECO:0000256" key="1">
    <source>
        <dbReference type="ARBA" id="ARBA00005439"/>
    </source>
</evidence>
<feature type="domain" description="Translation initiation factor 3 C-terminal" evidence="7">
    <location>
        <begin position="91"/>
        <end position="174"/>
    </location>
</feature>
<reference evidence="9 10" key="1">
    <citation type="submission" date="2019-02" db="EMBL/GenBank/DDBJ databases">
        <title>Prokaryotic population dynamics and viral predation in marine succession experiment using metagenomics: the confinement effect.</title>
        <authorList>
            <person name="Haro-Moreno J.M."/>
            <person name="Rodriguez-Valera F."/>
            <person name="Lopez-Perez M."/>
        </authorList>
    </citation>
    <scope>NUCLEOTIDE SEQUENCE [LARGE SCALE GENOMIC DNA]</scope>
    <source>
        <strain evidence="9">MED-G159</strain>
    </source>
</reference>
<comment type="subunit">
    <text evidence="4 6">Monomer.</text>
</comment>
<keyword evidence="4" id="KW-0963">Cytoplasm</keyword>
<dbReference type="InterPro" id="IPR019815">
    <property type="entry name" value="Translation_initiation_fac_3_C"/>
</dbReference>
<feature type="domain" description="Translation initiation factor 3 N-terminal" evidence="8">
    <location>
        <begin position="13"/>
        <end position="80"/>
    </location>
</feature>
<dbReference type="PANTHER" id="PTHR10938:SF0">
    <property type="entry name" value="TRANSLATION INITIATION FACTOR IF-3, MITOCHONDRIAL"/>
    <property type="match status" value="1"/>
</dbReference>
<dbReference type="PROSITE" id="PS00938">
    <property type="entry name" value="IF3"/>
    <property type="match status" value="1"/>
</dbReference>
<evidence type="ECO:0000259" key="7">
    <source>
        <dbReference type="Pfam" id="PF00707"/>
    </source>
</evidence>
<dbReference type="Pfam" id="PF05198">
    <property type="entry name" value="IF3_N"/>
    <property type="match status" value="1"/>
</dbReference>
<dbReference type="InterPro" id="IPR019813">
    <property type="entry name" value="Translation_initiation_fac3_CS"/>
</dbReference>
<gene>
    <name evidence="4" type="primary">infC</name>
    <name evidence="9" type="ORF">EVA92_02505</name>
</gene>
<dbReference type="SUPFAM" id="SSF55200">
    <property type="entry name" value="Translation initiation factor IF3, C-terminal domain"/>
    <property type="match status" value="1"/>
</dbReference>
<evidence type="ECO:0000256" key="5">
    <source>
        <dbReference type="NCBIfam" id="TIGR00168"/>
    </source>
</evidence>
<dbReference type="InterPro" id="IPR001288">
    <property type="entry name" value="Translation_initiation_fac_3"/>
</dbReference>
<sequence length="177" mass="20268">MRPQRRRPPQAPINQFMKAERLTVISETGEKLGTYSKSDAVEIARDKGLDILQITFDKEPCVAKIIDYGKYKFDQKKKQSLAKKNQKRLDQKEIKMRPNIDRGDINVKLKKIVAFIEKKANVKVSITFRGRELGNTSFGKTLLDSIIKETEDIASVLAEPKFENRTYSALLAPKKIK</sequence>
<evidence type="ECO:0000256" key="6">
    <source>
        <dbReference type="RuleBase" id="RU000646"/>
    </source>
</evidence>
<evidence type="ECO:0000259" key="8">
    <source>
        <dbReference type="Pfam" id="PF05198"/>
    </source>
</evidence>
<keyword evidence="2 4" id="KW-0396">Initiation factor</keyword>
<proteinExistence type="inferred from homology"/>
<accession>A0A520MZJ3</accession>
<dbReference type="AlphaFoldDB" id="A0A520MZJ3"/>
<dbReference type="EMBL" id="SHBE01000003">
    <property type="protein sequence ID" value="RZO26635.1"/>
    <property type="molecule type" value="Genomic_DNA"/>
</dbReference>
<dbReference type="GO" id="GO:0032790">
    <property type="term" value="P:ribosome disassembly"/>
    <property type="evidence" value="ECO:0007669"/>
    <property type="project" value="TreeGrafter"/>
</dbReference>
<dbReference type="NCBIfam" id="TIGR00168">
    <property type="entry name" value="infC"/>
    <property type="match status" value="1"/>
</dbReference>
<dbReference type="HAMAP" id="MF_00080">
    <property type="entry name" value="IF_3"/>
    <property type="match status" value="1"/>
</dbReference>
<dbReference type="SUPFAM" id="SSF54364">
    <property type="entry name" value="Translation initiation factor IF3, N-terminal domain"/>
    <property type="match status" value="1"/>
</dbReference>
<comment type="caution">
    <text evidence="9">The sequence shown here is derived from an EMBL/GenBank/DDBJ whole genome shotgun (WGS) entry which is preliminary data.</text>
</comment>
<dbReference type="GO" id="GO:0005829">
    <property type="term" value="C:cytosol"/>
    <property type="evidence" value="ECO:0007669"/>
    <property type="project" value="TreeGrafter"/>
</dbReference>
<dbReference type="Gene3D" id="3.10.20.80">
    <property type="entry name" value="Translation initiation factor 3 (IF-3), N-terminal domain"/>
    <property type="match status" value="1"/>
</dbReference>
<dbReference type="PANTHER" id="PTHR10938">
    <property type="entry name" value="TRANSLATION INITIATION FACTOR IF-3"/>
    <property type="match status" value="1"/>
</dbReference>
<dbReference type="GO" id="GO:0003743">
    <property type="term" value="F:translation initiation factor activity"/>
    <property type="evidence" value="ECO:0007669"/>
    <property type="project" value="UniProtKB-UniRule"/>
</dbReference>
<keyword evidence="3 4" id="KW-0648">Protein biosynthesis</keyword>
<dbReference type="InterPro" id="IPR036788">
    <property type="entry name" value="T_IF-3_C_sf"/>
</dbReference>
<dbReference type="Pfam" id="PF00707">
    <property type="entry name" value="IF3_C"/>
    <property type="match status" value="1"/>
</dbReference>
<comment type="subcellular location">
    <subcellularLocation>
        <location evidence="4 6">Cytoplasm</location>
    </subcellularLocation>
</comment>
<dbReference type="Gene3D" id="3.30.110.10">
    <property type="entry name" value="Translation initiation factor 3 (IF-3), C-terminal domain"/>
    <property type="match status" value="1"/>
</dbReference>
<evidence type="ECO:0000256" key="4">
    <source>
        <dbReference type="HAMAP-Rule" id="MF_00080"/>
    </source>
</evidence>
<dbReference type="Proteomes" id="UP000315825">
    <property type="component" value="Unassembled WGS sequence"/>
</dbReference>
<dbReference type="GO" id="GO:0016020">
    <property type="term" value="C:membrane"/>
    <property type="evidence" value="ECO:0007669"/>
    <property type="project" value="TreeGrafter"/>
</dbReference>
<comment type="function">
    <text evidence="4 6">IF-3 binds to the 30S ribosomal subunit and shifts the equilibrium between 70S ribosomes and their 50S and 30S subunits in favor of the free subunits, thus enhancing the availability of 30S subunits on which protein synthesis initiation begins.</text>
</comment>
<protein>
    <recommendedName>
        <fullName evidence="4 5">Translation initiation factor IF-3</fullName>
    </recommendedName>
</protein>